<feature type="compositionally biased region" description="Polar residues" evidence="1">
    <location>
        <begin position="52"/>
        <end position="62"/>
    </location>
</feature>
<dbReference type="AlphaFoldDB" id="A0A5B7FTG2"/>
<feature type="region of interest" description="Disordered" evidence="1">
    <location>
        <begin position="23"/>
        <end position="62"/>
    </location>
</feature>
<evidence type="ECO:0000313" key="3">
    <source>
        <dbReference type="Proteomes" id="UP000324222"/>
    </source>
</evidence>
<protein>
    <submittedName>
        <fullName evidence="2">Uncharacterized protein</fullName>
    </submittedName>
</protein>
<organism evidence="2 3">
    <name type="scientific">Portunus trituberculatus</name>
    <name type="common">Swimming crab</name>
    <name type="synonym">Neptunus trituberculatus</name>
    <dbReference type="NCBI Taxonomy" id="210409"/>
    <lineage>
        <taxon>Eukaryota</taxon>
        <taxon>Metazoa</taxon>
        <taxon>Ecdysozoa</taxon>
        <taxon>Arthropoda</taxon>
        <taxon>Crustacea</taxon>
        <taxon>Multicrustacea</taxon>
        <taxon>Malacostraca</taxon>
        <taxon>Eumalacostraca</taxon>
        <taxon>Eucarida</taxon>
        <taxon>Decapoda</taxon>
        <taxon>Pleocyemata</taxon>
        <taxon>Brachyura</taxon>
        <taxon>Eubrachyura</taxon>
        <taxon>Portunoidea</taxon>
        <taxon>Portunidae</taxon>
        <taxon>Portuninae</taxon>
        <taxon>Portunus</taxon>
    </lineage>
</organism>
<evidence type="ECO:0000256" key="1">
    <source>
        <dbReference type="SAM" id="MobiDB-lite"/>
    </source>
</evidence>
<dbReference type="EMBL" id="VSRR010008365">
    <property type="protein sequence ID" value="MPC48595.1"/>
    <property type="molecule type" value="Genomic_DNA"/>
</dbReference>
<dbReference type="Proteomes" id="UP000324222">
    <property type="component" value="Unassembled WGS sequence"/>
</dbReference>
<proteinExistence type="predicted"/>
<name>A0A5B7FTG2_PORTR</name>
<evidence type="ECO:0000313" key="2">
    <source>
        <dbReference type="EMBL" id="MPC48595.1"/>
    </source>
</evidence>
<feature type="compositionally biased region" description="Low complexity" evidence="1">
    <location>
        <begin position="25"/>
        <end position="35"/>
    </location>
</feature>
<comment type="caution">
    <text evidence="2">The sequence shown here is derived from an EMBL/GenBank/DDBJ whole genome shotgun (WGS) entry which is preliminary data.</text>
</comment>
<gene>
    <name evidence="2" type="ORF">E2C01_042372</name>
</gene>
<reference evidence="2 3" key="1">
    <citation type="submission" date="2019-05" db="EMBL/GenBank/DDBJ databases">
        <title>Another draft genome of Portunus trituberculatus and its Hox gene families provides insights of decapod evolution.</title>
        <authorList>
            <person name="Jeong J.-H."/>
            <person name="Song I."/>
            <person name="Kim S."/>
            <person name="Choi T."/>
            <person name="Kim D."/>
            <person name="Ryu S."/>
            <person name="Kim W."/>
        </authorList>
    </citation>
    <scope>NUCLEOTIDE SEQUENCE [LARGE SCALE GENOMIC DNA]</scope>
    <source>
        <tissue evidence="2">Muscle</tissue>
    </source>
</reference>
<sequence>MISSWRLADGRAGGMGGRVVGAGRAGWQIPHPTLHTPHRHTLRPQRTPMQRGKNTPSFDCFQ</sequence>
<accession>A0A5B7FTG2</accession>
<keyword evidence="3" id="KW-1185">Reference proteome</keyword>